<dbReference type="PANTHER" id="PTHR43028:SF5">
    <property type="entry name" value="3'(2'),5'-BISPHOSPHATE NUCLEOTIDASE 1"/>
    <property type="match status" value="1"/>
</dbReference>
<dbReference type="GO" id="GO:0046872">
    <property type="term" value="F:metal ion binding"/>
    <property type="evidence" value="ECO:0007669"/>
    <property type="project" value="UniProtKB-KW"/>
</dbReference>
<dbReference type="SUPFAM" id="SSF56655">
    <property type="entry name" value="Carbohydrate phosphatase"/>
    <property type="match status" value="1"/>
</dbReference>
<dbReference type="RefSeq" id="XP_014144878.1">
    <property type="nucleotide sequence ID" value="XM_014289403.1"/>
</dbReference>
<keyword evidence="5" id="KW-1185">Reference proteome</keyword>
<dbReference type="Pfam" id="PF00459">
    <property type="entry name" value="Inositol_P"/>
    <property type="match status" value="1"/>
</dbReference>
<dbReference type="OrthoDB" id="10254945at2759"/>
<keyword evidence="3" id="KW-0460">Magnesium</keyword>
<evidence type="ECO:0000256" key="1">
    <source>
        <dbReference type="ARBA" id="ARBA00009759"/>
    </source>
</evidence>
<dbReference type="AlphaFoldDB" id="A0A0L0F2X7"/>
<sequence length="88" mass="9376">SARAYPPLSISLPESIYGAASLDDLCVFIDPVDGTREFVEGRLYACQTLIGISWRGRPVCGVVGLPFHDGAVGVFVGGAREFTLTDTQ</sequence>
<feature type="non-terminal residue" evidence="4">
    <location>
        <position position="88"/>
    </location>
</feature>
<accession>A0A0L0F2X7</accession>
<organism evidence="4 5">
    <name type="scientific">Sphaeroforma arctica JP610</name>
    <dbReference type="NCBI Taxonomy" id="667725"/>
    <lineage>
        <taxon>Eukaryota</taxon>
        <taxon>Ichthyosporea</taxon>
        <taxon>Ichthyophonida</taxon>
        <taxon>Sphaeroforma</taxon>
    </lineage>
</organism>
<gene>
    <name evidence="4" type="ORF">SARC_16492</name>
</gene>
<comment type="cofactor">
    <cofactor evidence="3">
        <name>Mg(2+)</name>
        <dbReference type="ChEBI" id="CHEBI:18420"/>
    </cofactor>
</comment>
<protein>
    <recommendedName>
        <fullName evidence="2">3'(2'),5'-bisphosphate nucleotidase</fullName>
        <ecNumber evidence="2">3.1.3.7</ecNumber>
    </recommendedName>
</protein>
<dbReference type="GO" id="GO:0008441">
    <property type="term" value="F:3'(2'),5'-bisphosphate nucleotidase activity"/>
    <property type="evidence" value="ECO:0007669"/>
    <property type="project" value="UniProtKB-EC"/>
</dbReference>
<dbReference type="GeneID" id="25916996"/>
<feature type="non-terminal residue" evidence="4">
    <location>
        <position position="1"/>
    </location>
</feature>
<dbReference type="PANTHER" id="PTHR43028">
    <property type="entry name" value="3'(2'),5'-BISPHOSPHATE NUCLEOTIDASE 1"/>
    <property type="match status" value="1"/>
</dbReference>
<feature type="binding site" evidence="3">
    <location>
        <position position="30"/>
    </location>
    <ligand>
        <name>Mg(2+)</name>
        <dbReference type="ChEBI" id="CHEBI:18420"/>
        <label>1</label>
        <note>catalytic</note>
    </ligand>
</feature>
<keyword evidence="3" id="KW-0479">Metal-binding</keyword>
<dbReference type="Gene3D" id="3.30.540.10">
    <property type="entry name" value="Fructose-1,6-Bisphosphatase, subunit A, domain 1"/>
    <property type="match status" value="1"/>
</dbReference>
<dbReference type="EMBL" id="KQ249801">
    <property type="protein sequence ID" value="KNC70976.1"/>
    <property type="molecule type" value="Genomic_DNA"/>
</dbReference>
<name>A0A0L0F2X7_9EUKA</name>
<dbReference type="Proteomes" id="UP000054560">
    <property type="component" value="Unassembled WGS sequence"/>
</dbReference>
<proteinExistence type="inferred from homology"/>
<dbReference type="InterPro" id="IPR000760">
    <property type="entry name" value="Inositol_monophosphatase-like"/>
</dbReference>
<dbReference type="eggNOG" id="ENOG502T13S">
    <property type="taxonomic scope" value="Eukaryota"/>
</dbReference>
<dbReference type="STRING" id="667725.A0A0L0F2X7"/>
<dbReference type="InterPro" id="IPR050725">
    <property type="entry name" value="CysQ/Inositol_MonoPase"/>
</dbReference>
<evidence type="ECO:0000256" key="2">
    <source>
        <dbReference type="ARBA" id="ARBA00012633"/>
    </source>
</evidence>
<comment type="similarity">
    <text evidence="1">Belongs to the inositol monophosphatase superfamily.</text>
</comment>
<feature type="binding site" evidence="3">
    <location>
        <position position="33"/>
    </location>
    <ligand>
        <name>Mg(2+)</name>
        <dbReference type="ChEBI" id="CHEBI:18420"/>
        <label>1</label>
        <note>catalytic</note>
    </ligand>
</feature>
<evidence type="ECO:0000313" key="5">
    <source>
        <dbReference type="Proteomes" id="UP000054560"/>
    </source>
</evidence>
<dbReference type="EC" id="3.1.3.7" evidence="2"/>
<evidence type="ECO:0000256" key="3">
    <source>
        <dbReference type="PIRSR" id="PIRSR600760-2"/>
    </source>
</evidence>
<reference evidence="4 5" key="1">
    <citation type="submission" date="2011-02" db="EMBL/GenBank/DDBJ databases">
        <title>The Genome Sequence of Sphaeroforma arctica JP610.</title>
        <authorList>
            <consortium name="The Broad Institute Genome Sequencing Platform"/>
            <person name="Russ C."/>
            <person name="Cuomo C."/>
            <person name="Young S.K."/>
            <person name="Zeng Q."/>
            <person name="Gargeya S."/>
            <person name="Alvarado L."/>
            <person name="Berlin A."/>
            <person name="Chapman S.B."/>
            <person name="Chen Z."/>
            <person name="Freedman E."/>
            <person name="Gellesch M."/>
            <person name="Goldberg J."/>
            <person name="Griggs A."/>
            <person name="Gujja S."/>
            <person name="Heilman E."/>
            <person name="Heiman D."/>
            <person name="Howarth C."/>
            <person name="Mehta T."/>
            <person name="Neiman D."/>
            <person name="Pearson M."/>
            <person name="Roberts A."/>
            <person name="Saif S."/>
            <person name="Shea T."/>
            <person name="Shenoy N."/>
            <person name="Sisk P."/>
            <person name="Stolte C."/>
            <person name="Sykes S."/>
            <person name="White J."/>
            <person name="Yandava C."/>
            <person name="Burger G."/>
            <person name="Gray M.W."/>
            <person name="Holland P.W.H."/>
            <person name="King N."/>
            <person name="Lang F.B.F."/>
            <person name="Roger A.J."/>
            <person name="Ruiz-Trillo I."/>
            <person name="Haas B."/>
            <person name="Nusbaum C."/>
            <person name="Birren B."/>
        </authorList>
    </citation>
    <scope>NUCLEOTIDE SEQUENCE [LARGE SCALE GENOMIC DNA]</scope>
    <source>
        <strain evidence="4 5">JP610</strain>
    </source>
</reference>
<evidence type="ECO:0000313" key="4">
    <source>
        <dbReference type="EMBL" id="KNC70976.1"/>
    </source>
</evidence>